<feature type="transmembrane region" description="Helical" evidence="2">
    <location>
        <begin position="103"/>
        <end position="125"/>
    </location>
</feature>
<dbReference type="Proteomes" id="UP000008177">
    <property type="component" value="Unplaced contigs"/>
</dbReference>
<dbReference type="HOGENOM" id="CLU_1959242_0_0_1"/>
<name>G2YHK0_BOTF4</name>
<dbReference type="EMBL" id="FQ790336">
    <property type="protein sequence ID" value="CCD51187.1"/>
    <property type="molecule type" value="Genomic_DNA"/>
</dbReference>
<evidence type="ECO:0000256" key="2">
    <source>
        <dbReference type="SAM" id="Phobius"/>
    </source>
</evidence>
<keyword evidence="2" id="KW-0812">Transmembrane</keyword>
<proteinExistence type="predicted"/>
<dbReference type="InParanoid" id="G2YHK0"/>
<keyword evidence="2" id="KW-1133">Transmembrane helix</keyword>
<evidence type="ECO:0000313" key="3">
    <source>
        <dbReference type="EMBL" id="CCD51187.1"/>
    </source>
</evidence>
<accession>G2YHK0</accession>
<dbReference type="AlphaFoldDB" id="G2YHK0"/>
<sequence length="128" mass="14203">MYSIHAPLALFLFQSAQRREDGKPQESATNHNGAEENMMRGPFKDAYLLVGLGVDVGLVLSSGGSFVPVAFRRAIHMCVCTYIYLGIYWDNLSIQLGGRAHELFLSLSLAIYLVGGWVVTSIEFFTIR</sequence>
<protein>
    <submittedName>
        <fullName evidence="3">Uncharacterized protein</fullName>
    </submittedName>
</protein>
<feature type="transmembrane region" description="Helical" evidence="2">
    <location>
        <begin position="74"/>
        <end position="91"/>
    </location>
</feature>
<evidence type="ECO:0000313" key="4">
    <source>
        <dbReference type="Proteomes" id="UP000008177"/>
    </source>
</evidence>
<feature type="region of interest" description="Disordered" evidence="1">
    <location>
        <begin position="18"/>
        <end position="37"/>
    </location>
</feature>
<evidence type="ECO:0000256" key="1">
    <source>
        <dbReference type="SAM" id="MobiDB-lite"/>
    </source>
</evidence>
<keyword evidence="2" id="KW-0472">Membrane</keyword>
<reference evidence="4" key="1">
    <citation type="journal article" date="2011" name="PLoS Genet.">
        <title>Genomic analysis of the necrotrophic fungal pathogens Sclerotinia sclerotiorum and Botrytis cinerea.</title>
        <authorList>
            <person name="Amselem J."/>
            <person name="Cuomo C.A."/>
            <person name="van Kan J.A."/>
            <person name="Viaud M."/>
            <person name="Benito E.P."/>
            <person name="Couloux A."/>
            <person name="Coutinho P.M."/>
            <person name="de Vries R.P."/>
            <person name="Dyer P.S."/>
            <person name="Fillinger S."/>
            <person name="Fournier E."/>
            <person name="Gout L."/>
            <person name="Hahn M."/>
            <person name="Kohn L."/>
            <person name="Lapalu N."/>
            <person name="Plummer K.M."/>
            <person name="Pradier J.M."/>
            <person name="Quevillon E."/>
            <person name="Sharon A."/>
            <person name="Simon A."/>
            <person name="ten Have A."/>
            <person name="Tudzynski B."/>
            <person name="Tudzynski P."/>
            <person name="Wincker P."/>
            <person name="Andrew M."/>
            <person name="Anthouard V."/>
            <person name="Beever R.E."/>
            <person name="Beffa R."/>
            <person name="Benoit I."/>
            <person name="Bouzid O."/>
            <person name="Brault B."/>
            <person name="Chen Z."/>
            <person name="Choquer M."/>
            <person name="Collemare J."/>
            <person name="Cotton P."/>
            <person name="Danchin E.G."/>
            <person name="Da Silva C."/>
            <person name="Gautier A."/>
            <person name="Giraud C."/>
            <person name="Giraud T."/>
            <person name="Gonzalez C."/>
            <person name="Grossetete S."/>
            <person name="Guldener U."/>
            <person name="Henrissat B."/>
            <person name="Howlett B.J."/>
            <person name="Kodira C."/>
            <person name="Kretschmer M."/>
            <person name="Lappartient A."/>
            <person name="Leroch M."/>
            <person name="Levis C."/>
            <person name="Mauceli E."/>
            <person name="Neuveglise C."/>
            <person name="Oeser B."/>
            <person name="Pearson M."/>
            <person name="Poulain J."/>
            <person name="Poussereau N."/>
            <person name="Quesneville H."/>
            <person name="Rascle C."/>
            <person name="Schumacher J."/>
            <person name="Segurens B."/>
            <person name="Sexton A."/>
            <person name="Silva E."/>
            <person name="Sirven C."/>
            <person name="Soanes D.M."/>
            <person name="Talbot N.J."/>
            <person name="Templeton M."/>
            <person name="Yandava C."/>
            <person name="Yarden O."/>
            <person name="Zeng Q."/>
            <person name="Rollins J.A."/>
            <person name="Lebrun M.H."/>
            <person name="Dickman M."/>
        </authorList>
    </citation>
    <scope>NUCLEOTIDE SEQUENCE [LARGE SCALE GENOMIC DNA]</scope>
    <source>
        <strain evidence="4">T4</strain>
    </source>
</reference>
<organism evidence="3 4">
    <name type="scientific">Botryotinia fuckeliana (strain T4)</name>
    <name type="common">Noble rot fungus</name>
    <name type="synonym">Botrytis cinerea</name>
    <dbReference type="NCBI Taxonomy" id="999810"/>
    <lineage>
        <taxon>Eukaryota</taxon>
        <taxon>Fungi</taxon>
        <taxon>Dikarya</taxon>
        <taxon>Ascomycota</taxon>
        <taxon>Pezizomycotina</taxon>
        <taxon>Leotiomycetes</taxon>
        <taxon>Helotiales</taxon>
        <taxon>Sclerotiniaceae</taxon>
        <taxon>Botrytis</taxon>
    </lineage>
</organism>
<feature type="transmembrane region" description="Helical" evidence="2">
    <location>
        <begin position="46"/>
        <end position="67"/>
    </location>
</feature>
<gene>
    <name evidence="3" type="ORF">BofuT4_P085490.1</name>
</gene>